<protein>
    <recommendedName>
        <fullName evidence="5">WD40 repeat domain-containing protein</fullName>
    </recommendedName>
</protein>
<sequence length="406" mass="42657">MNELHELLARATDRIESPHLEQVALEAATRRRAHRRGAAAAAAASAAVVAVFAGMQVAGSPDGPRVSAPPGEAPTGSSSASPPTVEVEEWPQWDPRELDLLPAAAARIAPALPDVIEPPDSSPLLADDPVGAGVLVVEQAGLAQVLGTDGDWRTVPIDGRYPQVALSPQGTRLAVAHGYDSRAGERDDGVRVHDLATGNDRTVQPPSGFEAWDTGRWTFLDEDTLLYSGGPRAYMVAVDSGAAEGIAVPVAMSSAVDPSGDWLTSTDFSGPKVLVDHDGGAVREVDMDRTGRLLRIQASEDTVVGTTHDNQDFAVVVADRSTLTPQSRLPVLDRDGNYSNWGLTPVALTDDGTVLLQVADIGRRVSGFRLVAWDPATGELSIVASTSVPVEATVVFAQDALRVTGR</sequence>
<feature type="region of interest" description="Disordered" evidence="1">
    <location>
        <begin position="61"/>
        <end position="85"/>
    </location>
</feature>
<dbReference type="RefSeq" id="WP_193638420.1">
    <property type="nucleotide sequence ID" value="NZ_JADCSA010000009.1"/>
</dbReference>
<dbReference type="SUPFAM" id="SSF82171">
    <property type="entry name" value="DPP6 N-terminal domain-like"/>
    <property type="match status" value="1"/>
</dbReference>
<feature type="compositionally biased region" description="Low complexity" evidence="1">
    <location>
        <begin position="68"/>
        <end position="84"/>
    </location>
</feature>
<evidence type="ECO:0000256" key="1">
    <source>
        <dbReference type="SAM" id="MobiDB-lite"/>
    </source>
</evidence>
<evidence type="ECO:0000256" key="2">
    <source>
        <dbReference type="SAM" id="Phobius"/>
    </source>
</evidence>
<keyword evidence="2" id="KW-0472">Membrane</keyword>
<name>A0ABR9RU47_9ACTN</name>
<keyword evidence="4" id="KW-1185">Reference proteome</keyword>
<feature type="transmembrane region" description="Helical" evidence="2">
    <location>
        <begin position="38"/>
        <end position="58"/>
    </location>
</feature>
<dbReference type="EMBL" id="JADCSA010000009">
    <property type="protein sequence ID" value="MBE7325089.1"/>
    <property type="molecule type" value="Genomic_DNA"/>
</dbReference>
<evidence type="ECO:0000313" key="4">
    <source>
        <dbReference type="Proteomes" id="UP000756387"/>
    </source>
</evidence>
<keyword evidence="2" id="KW-1133">Transmembrane helix</keyword>
<organism evidence="3 4">
    <name type="scientific">Nocardioides malaquae</name>
    <dbReference type="NCBI Taxonomy" id="2773426"/>
    <lineage>
        <taxon>Bacteria</taxon>
        <taxon>Bacillati</taxon>
        <taxon>Actinomycetota</taxon>
        <taxon>Actinomycetes</taxon>
        <taxon>Propionibacteriales</taxon>
        <taxon>Nocardioidaceae</taxon>
        <taxon>Nocardioides</taxon>
    </lineage>
</organism>
<comment type="caution">
    <text evidence="3">The sequence shown here is derived from an EMBL/GenBank/DDBJ whole genome shotgun (WGS) entry which is preliminary data.</text>
</comment>
<gene>
    <name evidence="3" type="ORF">IEQ44_10500</name>
</gene>
<proteinExistence type="predicted"/>
<keyword evidence="2" id="KW-0812">Transmembrane</keyword>
<evidence type="ECO:0000313" key="3">
    <source>
        <dbReference type="EMBL" id="MBE7325089.1"/>
    </source>
</evidence>
<dbReference type="Proteomes" id="UP000756387">
    <property type="component" value="Unassembled WGS sequence"/>
</dbReference>
<reference evidence="3 4" key="1">
    <citation type="submission" date="2020-10" db="EMBL/GenBank/DDBJ databases">
        <title>Nocardioides sp. isolated from sludge.</title>
        <authorList>
            <person name="Zhang X."/>
        </authorList>
    </citation>
    <scope>NUCLEOTIDE SEQUENCE [LARGE SCALE GENOMIC DNA]</scope>
    <source>
        <strain evidence="3 4">Y6</strain>
    </source>
</reference>
<accession>A0ABR9RU47</accession>
<evidence type="ECO:0008006" key="5">
    <source>
        <dbReference type="Google" id="ProtNLM"/>
    </source>
</evidence>